<dbReference type="InterPro" id="IPR011009">
    <property type="entry name" value="Kinase-like_dom_sf"/>
</dbReference>
<dbReference type="Proteomes" id="UP000015441">
    <property type="component" value="Unassembled WGS sequence"/>
</dbReference>
<dbReference type="AlphaFoldDB" id="N1J6Z4"/>
<dbReference type="InterPro" id="IPR040976">
    <property type="entry name" value="Pkinase_fungal"/>
</dbReference>
<proteinExistence type="predicted"/>
<evidence type="ECO:0000256" key="8">
    <source>
        <dbReference type="ARBA" id="ARBA00047899"/>
    </source>
</evidence>
<dbReference type="EC" id="2.7.11.1" evidence="3"/>
<keyword evidence="12" id="KW-1185">Reference proteome</keyword>
<dbReference type="PANTHER" id="PTHR38248:SF2">
    <property type="entry name" value="FUNK1 11"/>
    <property type="match status" value="1"/>
</dbReference>
<dbReference type="OrthoDB" id="3527946at2759"/>
<evidence type="ECO:0000256" key="9">
    <source>
        <dbReference type="ARBA" id="ARBA00048679"/>
    </source>
</evidence>
<name>N1J6Z4_BLUG1</name>
<protein>
    <recommendedName>
        <fullName evidence="5">EKC/KEOPS complex subunit BUD32</fullName>
        <ecNumber evidence="3">2.7.11.1</ecNumber>
    </recommendedName>
    <alternativeName>
        <fullName evidence="6 7">Atypical Serine/threonine protein kinase BUD32</fullName>
    </alternativeName>
    <alternativeName>
        <fullName evidence="4">EKC/KEOPS complex subunit bud32</fullName>
    </alternativeName>
</protein>
<feature type="domain" description="Protein kinase" evidence="10">
    <location>
        <begin position="372"/>
        <end position="719"/>
    </location>
</feature>
<evidence type="ECO:0000313" key="12">
    <source>
        <dbReference type="Proteomes" id="UP000015441"/>
    </source>
</evidence>
<reference evidence="11 12" key="1">
    <citation type="journal article" date="2010" name="Science">
        <title>Genome expansion and gene loss in powdery mildew fungi reveal tradeoffs in extreme parasitism.</title>
        <authorList>
            <person name="Spanu P.D."/>
            <person name="Abbott J.C."/>
            <person name="Amselem J."/>
            <person name="Burgis T.A."/>
            <person name="Soanes D.M."/>
            <person name="Stueber K."/>
            <person name="Ver Loren van Themaat E."/>
            <person name="Brown J.K.M."/>
            <person name="Butcher S.A."/>
            <person name="Gurr S.J."/>
            <person name="Lebrun M.-H."/>
            <person name="Ridout C.J."/>
            <person name="Schulze-Lefert P."/>
            <person name="Talbot N.J."/>
            <person name="Ahmadinejad N."/>
            <person name="Ametz C."/>
            <person name="Barton G.R."/>
            <person name="Benjdia M."/>
            <person name="Bidzinski P."/>
            <person name="Bindschedler L.V."/>
            <person name="Both M."/>
            <person name="Brewer M.T."/>
            <person name="Cadle-Davidson L."/>
            <person name="Cadle-Davidson M.M."/>
            <person name="Collemare J."/>
            <person name="Cramer R."/>
            <person name="Frenkel O."/>
            <person name="Godfrey D."/>
            <person name="Harriman J."/>
            <person name="Hoede C."/>
            <person name="King B.C."/>
            <person name="Klages S."/>
            <person name="Kleemann J."/>
            <person name="Knoll D."/>
            <person name="Koti P.S."/>
            <person name="Kreplak J."/>
            <person name="Lopez-Ruiz F.J."/>
            <person name="Lu X."/>
            <person name="Maekawa T."/>
            <person name="Mahanil S."/>
            <person name="Micali C."/>
            <person name="Milgroom M.G."/>
            <person name="Montana G."/>
            <person name="Noir S."/>
            <person name="O'Connell R.J."/>
            <person name="Oberhaensli S."/>
            <person name="Parlange F."/>
            <person name="Pedersen C."/>
            <person name="Quesneville H."/>
            <person name="Reinhardt R."/>
            <person name="Rott M."/>
            <person name="Sacristan S."/>
            <person name="Schmidt S.M."/>
            <person name="Schoen M."/>
            <person name="Skamnioti P."/>
            <person name="Sommer H."/>
            <person name="Stephens A."/>
            <person name="Takahara H."/>
            <person name="Thordal-Christensen H."/>
            <person name="Vigouroux M."/>
            <person name="Wessling R."/>
            <person name="Wicker T."/>
            <person name="Panstruga R."/>
        </authorList>
    </citation>
    <scope>NUCLEOTIDE SEQUENCE [LARGE SCALE GENOMIC DNA]</scope>
    <source>
        <strain evidence="11">DH14</strain>
    </source>
</reference>
<evidence type="ECO:0000256" key="5">
    <source>
        <dbReference type="ARBA" id="ARBA00019973"/>
    </source>
</evidence>
<comment type="catalytic activity">
    <reaction evidence="8">
        <text>L-threonyl-[protein] + ATP = O-phospho-L-threonyl-[protein] + ADP + H(+)</text>
        <dbReference type="Rhea" id="RHEA:46608"/>
        <dbReference type="Rhea" id="RHEA-COMP:11060"/>
        <dbReference type="Rhea" id="RHEA-COMP:11605"/>
        <dbReference type="ChEBI" id="CHEBI:15378"/>
        <dbReference type="ChEBI" id="CHEBI:30013"/>
        <dbReference type="ChEBI" id="CHEBI:30616"/>
        <dbReference type="ChEBI" id="CHEBI:61977"/>
        <dbReference type="ChEBI" id="CHEBI:456216"/>
        <dbReference type="EC" id="2.7.11.1"/>
    </reaction>
</comment>
<dbReference type="Gene3D" id="1.10.510.10">
    <property type="entry name" value="Transferase(Phosphotransferase) domain 1"/>
    <property type="match status" value="1"/>
</dbReference>
<dbReference type="SUPFAM" id="SSF56112">
    <property type="entry name" value="Protein kinase-like (PK-like)"/>
    <property type="match status" value="1"/>
</dbReference>
<evidence type="ECO:0000256" key="6">
    <source>
        <dbReference type="ARBA" id="ARBA00030980"/>
    </source>
</evidence>
<sequence length="785" mass="89116">MDQLSELFEFISSNPLKSLLDQFRAGFDPDNNPMTGKFVWQCSKLQANFEAISDLIDDLLGYTRKFKHNAAIMSLKSQLHFLAGNITIKSLSVSDFADLIESIIRCASDHDIWTDIIELASLVNDQGQLTLTKSRTPLMEIKMSAVSRLKSAPEQEGYGTTTTSLTMALKSELSGNIFRDVSDFWEIYFENKPWSDLTRRVWESYRDNGQCGPDNIFTANMDETVLRSWLHAFHDRFLSQLTPRTNVPDNDHPVVERKLGDPHVRGKFSHTTEKNQLKGGLGTRQLDFFIESSDLADGPEHQWRDIRVLGEITSSKYLAAVKIHQMMRYVREVFYSQPLRRFVHGFCLYKMYIEFWIVDRAGAYSSAQIHVLQSQEKLVRGLASYMLMSDEELGLDPVISYDDAERCFVTIPDDNQSSEKIEVHAMPISRPETIVSRGNTCFKTKDNEGMIKFSWGSGAKLNEIEYLKLAKDLTGIIQLQTSGYLYEVETHREGVMLSDNLRWYLNAIDRTMSHGNKTEALSEEFFTKRKLTFAKLSPVGRPLDSSLTVREFVSGIRDAILGHRNLHKIGIVHGDVSAGNIILTGPDENGATKGMLIDLDMATFTIIANEKDHPKAITGTTMYMALELLRAINAKELSLKQTYRHDLESFFYVLIVGCMSHGLEDLPEIVKKWSSDSLTCFVAKEAAVTKNFETFIIAKFLPKFEGLKELARTLRDILFGDEEVEYGSPADPNVLYDPMIDAFKETIEKLEAYVQDKKNNDSIRIYGSDGLKGKRKLQHVSDAKE</sequence>
<dbReference type="GO" id="GO:0005524">
    <property type="term" value="F:ATP binding"/>
    <property type="evidence" value="ECO:0007669"/>
    <property type="project" value="InterPro"/>
</dbReference>
<dbReference type="InParanoid" id="N1J6Z4"/>
<dbReference type="HOGENOM" id="CLU_005513_3_1_1"/>
<evidence type="ECO:0000256" key="4">
    <source>
        <dbReference type="ARBA" id="ARBA00013948"/>
    </source>
</evidence>
<dbReference type="PROSITE" id="PS50011">
    <property type="entry name" value="PROTEIN_KINASE_DOM"/>
    <property type="match status" value="1"/>
</dbReference>
<organism evidence="11 12">
    <name type="scientific">Blumeria graminis f. sp. hordei (strain DH14)</name>
    <name type="common">Barley powdery mildew</name>
    <name type="synonym">Oidium monilioides f. sp. hordei</name>
    <dbReference type="NCBI Taxonomy" id="546991"/>
    <lineage>
        <taxon>Eukaryota</taxon>
        <taxon>Fungi</taxon>
        <taxon>Dikarya</taxon>
        <taxon>Ascomycota</taxon>
        <taxon>Pezizomycotina</taxon>
        <taxon>Leotiomycetes</taxon>
        <taxon>Erysiphales</taxon>
        <taxon>Erysiphaceae</taxon>
        <taxon>Blumeria</taxon>
        <taxon>Blumeria hordei</taxon>
    </lineage>
</organism>
<keyword evidence="11" id="KW-0418">Kinase</keyword>
<comment type="catalytic activity">
    <reaction evidence="9">
        <text>L-seryl-[protein] + ATP = O-phospho-L-seryl-[protein] + ADP + H(+)</text>
        <dbReference type="Rhea" id="RHEA:17989"/>
        <dbReference type="Rhea" id="RHEA-COMP:9863"/>
        <dbReference type="Rhea" id="RHEA-COMP:11604"/>
        <dbReference type="ChEBI" id="CHEBI:15378"/>
        <dbReference type="ChEBI" id="CHEBI:29999"/>
        <dbReference type="ChEBI" id="CHEBI:30616"/>
        <dbReference type="ChEBI" id="CHEBI:83421"/>
        <dbReference type="ChEBI" id="CHEBI:456216"/>
        <dbReference type="EC" id="2.7.11.1"/>
    </reaction>
</comment>
<evidence type="ECO:0000256" key="2">
    <source>
        <dbReference type="ARBA" id="ARBA00011534"/>
    </source>
</evidence>
<dbReference type="PROSITE" id="PS00109">
    <property type="entry name" value="PROTEIN_KINASE_TYR"/>
    <property type="match status" value="1"/>
</dbReference>
<comment type="subunit">
    <text evidence="2">Component of the EKC/KEOPS complex composed of at least BUD32, CGI121, GON7, KAE1 and PCC1; the whole complex dimerizes.</text>
</comment>
<keyword evidence="11" id="KW-0808">Transferase</keyword>
<evidence type="ECO:0000256" key="1">
    <source>
        <dbReference type="ARBA" id="ARBA00003747"/>
    </source>
</evidence>
<accession>N1J6Z4</accession>
<dbReference type="InterPro" id="IPR000719">
    <property type="entry name" value="Prot_kinase_dom"/>
</dbReference>
<comment type="caution">
    <text evidence="11">The sequence shown here is derived from an EMBL/GenBank/DDBJ whole genome shotgun (WGS) entry which is preliminary data.</text>
</comment>
<dbReference type="EMBL" id="CAUH01001922">
    <property type="protein sequence ID" value="CCU75985.1"/>
    <property type="molecule type" value="Genomic_DNA"/>
</dbReference>
<evidence type="ECO:0000313" key="11">
    <source>
        <dbReference type="EMBL" id="CCU75985.1"/>
    </source>
</evidence>
<gene>
    <name evidence="11" type="ORF">BGHDH14_bghG001922000004001</name>
</gene>
<comment type="function">
    <text evidence="1">Component of the EKC/KEOPS complex that is required for the formation of a threonylcarbamoyl group on adenosine at position 37 (t(6)A37) in tRNAs that read codons beginning with adenine. The complex is probably involved in the transfer of the threonylcarbamoyl moiety of threonylcarbamoyl-AMP (TC-AMP) to the N6 group of A37. BUD32 has ATPase activity in the context of the EKC/KEOPS complex and likely plays a supporting role to the catalytic subunit KAE1. The EKC/KEOPS complex also promotes both telomere uncapping and telomere elongation. The complex is required for efficient recruitment of transcriptional coactivators.</text>
</comment>
<evidence type="ECO:0000256" key="7">
    <source>
        <dbReference type="ARBA" id="ARBA00033194"/>
    </source>
</evidence>
<dbReference type="PANTHER" id="PTHR38248">
    <property type="entry name" value="FUNK1 6"/>
    <property type="match status" value="1"/>
</dbReference>
<dbReference type="GO" id="GO:0004674">
    <property type="term" value="F:protein serine/threonine kinase activity"/>
    <property type="evidence" value="ECO:0007669"/>
    <property type="project" value="UniProtKB-EC"/>
</dbReference>
<evidence type="ECO:0000256" key="3">
    <source>
        <dbReference type="ARBA" id="ARBA00012513"/>
    </source>
</evidence>
<dbReference type="InterPro" id="IPR008266">
    <property type="entry name" value="Tyr_kinase_AS"/>
</dbReference>
<dbReference type="STRING" id="546991.N1J6Z4"/>
<evidence type="ECO:0000259" key="10">
    <source>
        <dbReference type="PROSITE" id="PS50011"/>
    </source>
</evidence>
<dbReference type="eggNOG" id="ENOG502S5WB">
    <property type="taxonomic scope" value="Eukaryota"/>
</dbReference>
<dbReference type="Pfam" id="PF17667">
    <property type="entry name" value="Pkinase_fungal"/>
    <property type="match status" value="1"/>
</dbReference>